<protein>
    <submittedName>
        <fullName evidence="4">FecR domain-containing protein</fullName>
    </submittedName>
</protein>
<dbReference type="Gene3D" id="3.55.50.30">
    <property type="match status" value="1"/>
</dbReference>
<dbReference type="PANTHER" id="PTHR30273:SF2">
    <property type="entry name" value="PROTEIN FECR"/>
    <property type="match status" value="1"/>
</dbReference>
<dbReference type="Pfam" id="PF04773">
    <property type="entry name" value="FecR"/>
    <property type="match status" value="1"/>
</dbReference>
<keyword evidence="1" id="KW-1133">Transmembrane helix</keyword>
<gene>
    <name evidence="4" type="ORF">WJU16_16750</name>
</gene>
<keyword evidence="1" id="KW-0812">Transmembrane</keyword>
<dbReference type="PANTHER" id="PTHR30273">
    <property type="entry name" value="PERIPLASMIC SIGNAL SENSOR AND SIGMA FACTOR ACTIVATOR FECR-RELATED"/>
    <property type="match status" value="1"/>
</dbReference>
<dbReference type="Pfam" id="PF16344">
    <property type="entry name" value="FecR_C"/>
    <property type="match status" value="1"/>
</dbReference>
<evidence type="ECO:0000259" key="3">
    <source>
        <dbReference type="Pfam" id="PF16344"/>
    </source>
</evidence>
<dbReference type="EMBL" id="CP149822">
    <property type="protein sequence ID" value="WZN39651.1"/>
    <property type="molecule type" value="Genomic_DNA"/>
</dbReference>
<feature type="domain" description="FecR protein" evidence="2">
    <location>
        <begin position="185"/>
        <end position="280"/>
    </location>
</feature>
<proteinExistence type="predicted"/>
<name>A0ABZ2YIW6_9BACT</name>
<dbReference type="PIRSF" id="PIRSF018266">
    <property type="entry name" value="FecR"/>
    <property type="match status" value="1"/>
</dbReference>
<sequence>MLDPQLIQRAAELILKELRGELNEPEARELQEWLAADPQHQDFYNRMTDAPGLQSRLAKFGAADEEAAWQRFAEKHFPAPVVAGEEKVKRMPYRWWAAAAITVAAAAGLWLWKPGREPQKPVAAVQQTILPATSKAVLTLADGTTIPLDSAGNQTFAQQGATASQQGGSLVYLPGSQAGELQYNTLRTPRGGQFRISLADGSQVWLNAGSSLRFPLAFGPGERKVELTGEAYFDIQPDAAKPFRVAVDGKAEVTVLGTEFNINAYTDEPAIRATLVSGSVAVTAGGETRQLQPGQQAAIAGGAPVVETQPDMEEALAWRNEVFYFRNAGVLTVMRQLQRWYDVEVEFRGKYPTAGLTVRFSETCPCRMCWMDCGYRG</sequence>
<evidence type="ECO:0000259" key="2">
    <source>
        <dbReference type="Pfam" id="PF04773"/>
    </source>
</evidence>
<keyword evidence="1" id="KW-0472">Membrane</keyword>
<keyword evidence="5" id="KW-1185">Reference proteome</keyword>
<organism evidence="4 5">
    <name type="scientific">Chitinophaga pollutisoli</name>
    <dbReference type="NCBI Taxonomy" id="3133966"/>
    <lineage>
        <taxon>Bacteria</taxon>
        <taxon>Pseudomonadati</taxon>
        <taxon>Bacteroidota</taxon>
        <taxon>Chitinophagia</taxon>
        <taxon>Chitinophagales</taxon>
        <taxon>Chitinophagaceae</taxon>
        <taxon>Chitinophaga</taxon>
    </lineage>
</organism>
<dbReference type="Gene3D" id="2.60.120.1440">
    <property type="match status" value="1"/>
</dbReference>
<reference evidence="5" key="1">
    <citation type="submission" date="2024-03" db="EMBL/GenBank/DDBJ databases">
        <title>Chitinophaga horti sp. nov., isolated from garden soil.</title>
        <authorList>
            <person name="Lee D.S."/>
            <person name="Han D.M."/>
            <person name="Baek J.H."/>
            <person name="Choi D.G."/>
            <person name="Jeon J.H."/>
            <person name="Jeon C.O."/>
        </authorList>
    </citation>
    <scope>NUCLEOTIDE SEQUENCE [LARGE SCALE GENOMIC DNA]</scope>
    <source>
        <strain evidence="5">GPA1</strain>
    </source>
</reference>
<evidence type="ECO:0000256" key="1">
    <source>
        <dbReference type="SAM" id="Phobius"/>
    </source>
</evidence>
<dbReference type="InterPro" id="IPR012373">
    <property type="entry name" value="Ferrdict_sens_TM"/>
</dbReference>
<dbReference type="InterPro" id="IPR006860">
    <property type="entry name" value="FecR"/>
</dbReference>
<evidence type="ECO:0000313" key="4">
    <source>
        <dbReference type="EMBL" id="WZN39651.1"/>
    </source>
</evidence>
<evidence type="ECO:0000313" key="5">
    <source>
        <dbReference type="Proteomes" id="UP001485459"/>
    </source>
</evidence>
<accession>A0ABZ2YIW6</accession>
<dbReference type="InterPro" id="IPR032508">
    <property type="entry name" value="FecR_C"/>
</dbReference>
<feature type="domain" description="Protein FecR C-terminal" evidence="3">
    <location>
        <begin position="323"/>
        <end position="361"/>
    </location>
</feature>
<feature type="transmembrane region" description="Helical" evidence="1">
    <location>
        <begin position="95"/>
        <end position="112"/>
    </location>
</feature>
<dbReference type="Proteomes" id="UP001485459">
    <property type="component" value="Chromosome"/>
</dbReference>
<dbReference type="RefSeq" id="WP_341834629.1">
    <property type="nucleotide sequence ID" value="NZ_CP149822.1"/>
</dbReference>